<evidence type="ECO:0000256" key="4">
    <source>
        <dbReference type="ARBA" id="ARBA00022679"/>
    </source>
</evidence>
<dbReference type="PANTHER" id="PTHR46383">
    <property type="entry name" value="ASPARTATE AMINOTRANSFERASE"/>
    <property type="match status" value="1"/>
</dbReference>
<organism evidence="8 9">
    <name type="scientific">Candidatus Comchoanobacter bicostacola</name>
    <dbReference type="NCBI Taxonomy" id="2919598"/>
    <lineage>
        <taxon>Bacteria</taxon>
        <taxon>Pseudomonadati</taxon>
        <taxon>Pseudomonadota</taxon>
        <taxon>Gammaproteobacteria</taxon>
        <taxon>Candidatus Comchoanobacterales</taxon>
        <taxon>Candidatus Comchoanobacteraceae</taxon>
        <taxon>Candidatus Comchoanobacter</taxon>
    </lineage>
</organism>
<keyword evidence="3 6" id="KW-0032">Aminotransferase</keyword>
<dbReference type="PRINTS" id="PR00753">
    <property type="entry name" value="ACCSYNTHASE"/>
</dbReference>
<evidence type="ECO:0000313" key="9">
    <source>
        <dbReference type="Proteomes" id="UP001055955"/>
    </source>
</evidence>
<dbReference type="InterPro" id="IPR015424">
    <property type="entry name" value="PyrdxlP-dep_Trfase"/>
</dbReference>
<dbReference type="InterPro" id="IPR015421">
    <property type="entry name" value="PyrdxlP-dep_Trfase_major"/>
</dbReference>
<dbReference type="PANTHER" id="PTHR46383:SF1">
    <property type="entry name" value="ASPARTATE AMINOTRANSFERASE"/>
    <property type="match status" value="1"/>
</dbReference>
<dbReference type="InterPro" id="IPR004838">
    <property type="entry name" value="NHTrfase_class1_PyrdxlP-BS"/>
</dbReference>
<dbReference type="EMBL" id="CP092900">
    <property type="protein sequence ID" value="UTC24853.1"/>
    <property type="molecule type" value="Genomic_DNA"/>
</dbReference>
<dbReference type="EC" id="2.6.1.-" evidence="6"/>
<dbReference type="InterPro" id="IPR015422">
    <property type="entry name" value="PyrdxlP-dep_Trfase_small"/>
</dbReference>
<gene>
    <name evidence="8" type="ORF">MMH89_01640</name>
</gene>
<proteinExistence type="inferred from homology"/>
<dbReference type="InterPro" id="IPR050596">
    <property type="entry name" value="AspAT/PAT-like"/>
</dbReference>
<dbReference type="CDD" id="cd00609">
    <property type="entry name" value="AAT_like"/>
    <property type="match status" value="1"/>
</dbReference>
<keyword evidence="5" id="KW-0663">Pyridoxal phosphate</keyword>
<evidence type="ECO:0000256" key="1">
    <source>
        <dbReference type="ARBA" id="ARBA00001933"/>
    </source>
</evidence>
<comment type="cofactor">
    <cofactor evidence="1 6">
        <name>pyridoxal 5'-phosphate</name>
        <dbReference type="ChEBI" id="CHEBI:597326"/>
    </cofactor>
</comment>
<evidence type="ECO:0000256" key="2">
    <source>
        <dbReference type="ARBA" id="ARBA00007441"/>
    </source>
</evidence>
<comment type="similarity">
    <text evidence="2 6">Belongs to the class-I pyridoxal-phosphate-dependent aminotransferase family.</text>
</comment>
<dbReference type="Proteomes" id="UP001055955">
    <property type="component" value="Chromosome"/>
</dbReference>
<dbReference type="GO" id="GO:0008483">
    <property type="term" value="F:transaminase activity"/>
    <property type="evidence" value="ECO:0007669"/>
    <property type="project" value="UniProtKB-KW"/>
</dbReference>
<evidence type="ECO:0000256" key="6">
    <source>
        <dbReference type="RuleBase" id="RU000481"/>
    </source>
</evidence>
<feature type="domain" description="Aminotransferase class I/classII large" evidence="7">
    <location>
        <begin position="32"/>
        <end position="388"/>
    </location>
</feature>
<evidence type="ECO:0000313" key="8">
    <source>
        <dbReference type="EMBL" id="UTC24853.1"/>
    </source>
</evidence>
<accession>A0ABY5DK43</accession>
<dbReference type="Pfam" id="PF00155">
    <property type="entry name" value="Aminotran_1_2"/>
    <property type="match status" value="1"/>
</dbReference>
<keyword evidence="9" id="KW-1185">Reference proteome</keyword>
<protein>
    <recommendedName>
        <fullName evidence="6">Aminotransferase</fullName>
        <ecNumber evidence="6">2.6.1.-</ecNumber>
    </recommendedName>
</protein>
<reference evidence="8 9" key="1">
    <citation type="journal article" date="2022" name="Nat. Microbiol.">
        <title>The microbiome of a bacterivorous marine choanoflagellate contains a resource-demanding obligate bacterial associate.</title>
        <authorList>
            <person name="Needham D.M."/>
            <person name="Poirier C."/>
            <person name="Bachy C."/>
            <person name="George E.E."/>
            <person name="Wilken S."/>
            <person name="Yung C.C.M."/>
            <person name="Limardo A.J."/>
            <person name="Morando M."/>
            <person name="Sudek L."/>
            <person name="Malmstrom R.R."/>
            <person name="Keeling P.J."/>
            <person name="Santoro A.E."/>
            <person name="Worden A.Z."/>
        </authorList>
    </citation>
    <scope>NUCLEOTIDE SEQUENCE [LARGE SCALE GENOMIC DNA]</scope>
    <source>
        <strain evidence="8 9">Comchoano-1</strain>
    </source>
</reference>
<dbReference type="PROSITE" id="PS00105">
    <property type="entry name" value="AA_TRANSFER_CLASS_1"/>
    <property type="match status" value="1"/>
</dbReference>
<dbReference type="RefSeq" id="WP_258568642.1">
    <property type="nucleotide sequence ID" value="NZ_CP092900.1"/>
</dbReference>
<sequence>MNIKFSKRSELRPSPIFSQSSKVTRMREAGQDIISLALGETDDFDTPLHIKAAAIEAIDSGKTKYTPVDGIAKLKQAICQKLLQENDLEYNPYEVIVSTGAKQSIHNAMMCLLDKGDEVILTAPYWPSYYDNIVLTGAKPVIIKTSLEKKFKLLPEQLEAAITKNTRIVIINSPNNPSGQIYSASELKKLSKILLKHPQILIITDDIYEHIKWSETEFSNILNVCPSLKERTLIINGISKSFAMTGWRMGYAAGPIDLIQKMKSFQSQATSCPCSITQYAALEALDGNLSTIDKMVQTFQKRHNFMFEFLTNLEGCEVQPAQGAYYLFPKVTEIIKRLELKSDLELVDLILEKAGVSVLPGSVFGVEGHLRISFVSSDDRLKEAIKRINEVIHPTESTEDNETTS</sequence>
<name>A0ABY5DK43_9GAMM</name>
<evidence type="ECO:0000259" key="7">
    <source>
        <dbReference type="Pfam" id="PF00155"/>
    </source>
</evidence>
<keyword evidence="4 6" id="KW-0808">Transferase</keyword>
<dbReference type="Gene3D" id="3.40.640.10">
    <property type="entry name" value="Type I PLP-dependent aspartate aminotransferase-like (Major domain)"/>
    <property type="match status" value="1"/>
</dbReference>
<evidence type="ECO:0000256" key="3">
    <source>
        <dbReference type="ARBA" id="ARBA00022576"/>
    </source>
</evidence>
<dbReference type="Gene3D" id="3.90.1150.10">
    <property type="entry name" value="Aspartate Aminotransferase, domain 1"/>
    <property type="match status" value="1"/>
</dbReference>
<evidence type="ECO:0000256" key="5">
    <source>
        <dbReference type="ARBA" id="ARBA00022898"/>
    </source>
</evidence>
<dbReference type="SUPFAM" id="SSF53383">
    <property type="entry name" value="PLP-dependent transferases"/>
    <property type="match status" value="1"/>
</dbReference>
<dbReference type="InterPro" id="IPR004839">
    <property type="entry name" value="Aminotransferase_I/II_large"/>
</dbReference>